<dbReference type="NCBIfam" id="TIGR01439">
    <property type="entry name" value="lp_hng_hel_AbrB"/>
    <property type="match status" value="1"/>
</dbReference>
<dbReference type="EMBL" id="PCTC01000012">
    <property type="protein sequence ID" value="PIP63797.1"/>
    <property type="molecule type" value="Genomic_DNA"/>
</dbReference>
<dbReference type="Gene3D" id="2.10.260.10">
    <property type="match status" value="1"/>
</dbReference>
<dbReference type="InterPro" id="IPR037914">
    <property type="entry name" value="SpoVT-AbrB_sf"/>
</dbReference>
<reference evidence="2 3" key="1">
    <citation type="submission" date="2017-09" db="EMBL/GenBank/DDBJ databases">
        <title>Depth-based differentiation of microbial function through sediment-hosted aquifers and enrichment of novel symbionts in the deep terrestrial subsurface.</title>
        <authorList>
            <person name="Probst A.J."/>
            <person name="Ladd B."/>
            <person name="Jarett J.K."/>
            <person name="Geller-Mcgrath D.E."/>
            <person name="Sieber C.M."/>
            <person name="Emerson J.B."/>
            <person name="Anantharaman K."/>
            <person name="Thomas B.C."/>
            <person name="Malmstrom R."/>
            <person name="Stieglmeier M."/>
            <person name="Klingl A."/>
            <person name="Woyke T."/>
            <person name="Ryan C.M."/>
            <person name="Banfield J.F."/>
        </authorList>
    </citation>
    <scope>NUCLEOTIDE SEQUENCE [LARGE SCALE GENOMIC DNA]</scope>
    <source>
        <strain evidence="2">CG22_combo_CG10-13_8_21_14_all_34_12</strain>
    </source>
</reference>
<name>A0A2H0C1K8_9BACT</name>
<proteinExistence type="predicted"/>
<accession>A0A2H0C1K8</accession>
<dbReference type="Pfam" id="PF04014">
    <property type="entry name" value="MazE_antitoxin"/>
    <property type="match status" value="1"/>
</dbReference>
<dbReference type="SUPFAM" id="SSF89447">
    <property type="entry name" value="AbrB/MazE/MraZ-like"/>
    <property type="match status" value="1"/>
</dbReference>
<gene>
    <name evidence="2" type="ORF">COW97_00525</name>
</gene>
<evidence type="ECO:0000313" key="3">
    <source>
        <dbReference type="Proteomes" id="UP000229699"/>
    </source>
</evidence>
<organism evidence="2 3">
    <name type="scientific">Candidatus Roizmanbacteria bacterium CG22_combo_CG10-13_8_21_14_all_34_12</name>
    <dbReference type="NCBI Taxonomy" id="1974860"/>
    <lineage>
        <taxon>Bacteria</taxon>
        <taxon>Candidatus Roizmaniibacteriota</taxon>
    </lineage>
</organism>
<dbReference type="GO" id="GO:0003677">
    <property type="term" value="F:DNA binding"/>
    <property type="evidence" value="ECO:0007669"/>
    <property type="project" value="InterPro"/>
</dbReference>
<comment type="caution">
    <text evidence="2">The sequence shown here is derived from an EMBL/GenBank/DDBJ whole genome shotgun (WGS) entry which is preliminary data.</text>
</comment>
<dbReference type="Proteomes" id="UP000229699">
    <property type="component" value="Unassembled WGS sequence"/>
</dbReference>
<feature type="domain" description="SpoVT-AbrB" evidence="1">
    <location>
        <begin position="3"/>
        <end position="36"/>
    </location>
</feature>
<dbReference type="AlphaFoldDB" id="A0A2H0C1K8"/>
<evidence type="ECO:0000313" key="2">
    <source>
        <dbReference type="EMBL" id="PIP63797.1"/>
    </source>
</evidence>
<protein>
    <submittedName>
        <fullName evidence="2">AbrB family transcriptional regulator</fullName>
    </submittedName>
</protein>
<evidence type="ECO:0000259" key="1">
    <source>
        <dbReference type="Pfam" id="PF04014"/>
    </source>
</evidence>
<dbReference type="InterPro" id="IPR007159">
    <property type="entry name" value="SpoVT-AbrB_dom"/>
</dbReference>
<sequence>MNISTVTTKGQATIPEEIRRFLNINVGDRIIFLDPVKDKKQAIIQVLSQSNIVDSLFGSLKTNVPYADMKTVREKAGLELGKKYNVKI</sequence>